<evidence type="ECO:0000313" key="3">
    <source>
        <dbReference type="EMBL" id="MEN2751768.1"/>
    </source>
</evidence>
<protein>
    <submittedName>
        <fullName evidence="3">Uncharacterized protein</fullName>
    </submittedName>
</protein>
<gene>
    <name evidence="3" type="ORF">AAIR29_08995</name>
</gene>
<feature type="region of interest" description="Disordered" evidence="1">
    <location>
        <begin position="152"/>
        <end position="176"/>
    </location>
</feature>
<feature type="transmembrane region" description="Helical" evidence="2">
    <location>
        <begin position="63"/>
        <end position="84"/>
    </location>
</feature>
<dbReference type="EMBL" id="JBDGHN010000005">
    <property type="protein sequence ID" value="MEN2751768.1"/>
    <property type="molecule type" value="Genomic_DNA"/>
</dbReference>
<sequence>MTNVSDQPTQYGFAPLAIARIKGAQRANQIAIYLIYAAIIAFMVFGTIASIKAFHDNQLLYRLFFNLPYALIALTIPITIYDGFVIYRYRLNQPSMIALSIGVSTVVLVGGLLFADTAWLGLASWLGVAFLFKANFKRFFNFLEAEAETEEELGNEHVTDEKLPQAPKESSIDSNF</sequence>
<feature type="compositionally biased region" description="Basic and acidic residues" evidence="1">
    <location>
        <begin position="154"/>
        <end position="163"/>
    </location>
</feature>
<name>A0ABU9X8P4_9GAMM</name>
<accession>A0ABU9X8P4</accession>
<organism evidence="3 4">
    <name type="scientific">Psychrobacter saeujeotis</name>
    <dbReference type="NCBI Taxonomy" id="3143436"/>
    <lineage>
        <taxon>Bacteria</taxon>
        <taxon>Pseudomonadati</taxon>
        <taxon>Pseudomonadota</taxon>
        <taxon>Gammaproteobacteria</taxon>
        <taxon>Moraxellales</taxon>
        <taxon>Moraxellaceae</taxon>
        <taxon>Psychrobacter</taxon>
    </lineage>
</organism>
<keyword evidence="2" id="KW-1133">Transmembrane helix</keyword>
<reference evidence="3 4" key="1">
    <citation type="submission" date="2024-05" db="EMBL/GenBank/DDBJ databases">
        <authorList>
            <person name="Kim H.-Y."/>
            <person name="Kim E."/>
            <person name="Cai Y."/>
            <person name="Yang S.-M."/>
            <person name="Lee W."/>
        </authorList>
    </citation>
    <scope>NUCLEOTIDE SEQUENCE [LARGE SCALE GENOMIC DNA]</scope>
    <source>
        <strain evidence="3 4">FBL11</strain>
    </source>
</reference>
<keyword evidence="2" id="KW-0472">Membrane</keyword>
<evidence type="ECO:0000256" key="1">
    <source>
        <dbReference type="SAM" id="MobiDB-lite"/>
    </source>
</evidence>
<keyword evidence="4" id="KW-1185">Reference proteome</keyword>
<evidence type="ECO:0000256" key="2">
    <source>
        <dbReference type="SAM" id="Phobius"/>
    </source>
</evidence>
<dbReference type="RefSeq" id="WP_299218759.1">
    <property type="nucleotide sequence ID" value="NZ_JBDGHN010000005.1"/>
</dbReference>
<evidence type="ECO:0000313" key="4">
    <source>
        <dbReference type="Proteomes" id="UP001461960"/>
    </source>
</evidence>
<keyword evidence="2" id="KW-0812">Transmembrane</keyword>
<dbReference type="Proteomes" id="UP001461960">
    <property type="component" value="Unassembled WGS sequence"/>
</dbReference>
<proteinExistence type="predicted"/>
<comment type="caution">
    <text evidence="3">The sequence shown here is derived from an EMBL/GenBank/DDBJ whole genome shotgun (WGS) entry which is preliminary data.</text>
</comment>
<feature type="transmembrane region" description="Helical" evidence="2">
    <location>
        <begin position="30"/>
        <end position="51"/>
    </location>
</feature>